<dbReference type="GO" id="GO:0019901">
    <property type="term" value="F:protein kinase binding"/>
    <property type="evidence" value="ECO:0007669"/>
    <property type="project" value="TreeGrafter"/>
</dbReference>
<dbReference type="GO" id="GO:0016020">
    <property type="term" value="C:membrane"/>
    <property type="evidence" value="ECO:0007669"/>
    <property type="project" value="TreeGrafter"/>
</dbReference>
<dbReference type="EMBL" id="JAPDFW010000011">
    <property type="protein sequence ID" value="KAJ5080223.1"/>
    <property type="molecule type" value="Genomic_DNA"/>
</dbReference>
<dbReference type="Proteomes" id="UP001149090">
    <property type="component" value="Unassembled WGS sequence"/>
</dbReference>
<evidence type="ECO:0000313" key="6">
    <source>
        <dbReference type="EMBL" id="KAJ5080223.1"/>
    </source>
</evidence>
<dbReference type="SUPFAM" id="SSF50978">
    <property type="entry name" value="WD40 repeat-like"/>
    <property type="match status" value="1"/>
</dbReference>
<dbReference type="CDD" id="cd06071">
    <property type="entry name" value="Beach"/>
    <property type="match status" value="1"/>
</dbReference>
<evidence type="ECO:0000313" key="7">
    <source>
        <dbReference type="Proteomes" id="UP001149090"/>
    </source>
</evidence>
<dbReference type="PANTHER" id="PTHR13743">
    <property type="entry name" value="BEIGE/BEACH-RELATED"/>
    <property type="match status" value="1"/>
</dbReference>
<sequence>MKRKTTITPKMTKNRLSMTPSIKETRKTEGTHEIVSQTIECELVYLLWTTPGVLEIWDNTLWFFVDRNKIQEDRQVRFKKIKDYAWPLSSLAQIHKRRYCHRHTALELFFKTRRSIFLNFTSQDERSSVFLRLSTHRKTRLSNTFEFAAEDPTLWTRRSGITTKWQQHEMSNFEYLMALNTLAGRTYNDLSQYPIFPWVLSNYTSQTLDLEDPSVYRDLSRPVAALDEERLKKFVAKYDLHPELDSSFMFPSLYSTSQIVLSFLLRLEPFTSTLFETPTLLVGLENILFVSIADMWKSCLSSEDNVAELIPEFFYLLEFLEHGNASVANLNEITLPPWAVSPEDFIRKHRDALESDYVSQNLNHWIDLIFGYKQFGDCARKAWNVFHPMSYEHNADFANQDAMQIAARDLQIKRFGQVPPRLFTKPHPQRNPSSRIKNALSTVLWDTRMFGEALKSFTINLHNQPIVFLKYVRLSSKLPLAGEPDKIVTLELNRRLLVHKWLTVRSSSVPFSFEPDSMMRKRTCIGVSFASQINFSNCFCVDKFGTFFVSCGYWDDSFKVNRIDNSKLIQSITRHKNVVTCVALSKGYLVTGSRDTTVGVWEFNRLTGMVDQKPIHILLSHNTEVTAVDVNPELDVVVSGAQDGTIIIHTLRKGKFVRAFSSAENRGISMIKVSDDSNIIVYTAGMRLMSFSINGKLLKCVSSDQVIYSLEIKRDSRFFILGGKQGVVQIRNIPDLELVHRIKLDFPIYSLAFASNDNFILAGFGNGNLFIGSLQF</sequence>
<dbReference type="Pfam" id="PF02138">
    <property type="entry name" value="Beach"/>
    <property type="match status" value="1"/>
</dbReference>
<comment type="caution">
    <text evidence="6">The sequence shown here is derived from an EMBL/GenBank/DDBJ whole genome shotgun (WGS) entry which is preliminary data.</text>
</comment>
<dbReference type="Gene3D" id="2.130.10.10">
    <property type="entry name" value="YVTN repeat-like/Quinoprotein amine dehydrogenase"/>
    <property type="match status" value="2"/>
</dbReference>
<keyword evidence="2" id="KW-0677">Repeat</keyword>
<dbReference type="PROSITE" id="PS50082">
    <property type="entry name" value="WD_REPEATS_2"/>
    <property type="match status" value="2"/>
</dbReference>
<dbReference type="Gene3D" id="1.10.1540.10">
    <property type="entry name" value="BEACH domain"/>
    <property type="match status" value="1"/>
</dbReference>
<evidence type="ECO:0000259" key="4">
    <source>
        <dbReference type="PROSITE" id="PS50197"/>
    </source>
</evidence>
<dbReference type="CDD" id="cd01201">
    <property type="entry name" value="PH_BEACH"/>
    <property type="match status" value="1"/>
</dbReference>
<dbReference type="OMA" id="NADFANQ"/>
<dbReference type="InterPro" id="IPR036322">
    <property type="entry name" value="WD40_repeat_dom_sf"/>
</dbReference>
<dbReference type="InterPro" id="IPR015943">
    <property type="entry name" value="WD40/YVTN_repeat-like_dom_sf"/>
</dbReference>
<evidence type="ECO:0000256" key="3">
    <source>
        <dbReference type="PROSITE-ProRule" id="PRU00221"/>
    </source>
</evidence>
<organism evidence="6 7">
    <name type="scientific">Anaeramoeba ignava</name>
    <name type="common">Anaerobic marine amoeba</name>
    <dbReference type="NCBI Taxonomy" id="1746090"/>
    <lineage>
        <taxon>Eukaryota</taxon>
        <taxon>Metamonada</taxon>
        <taxon>Anaeramoebidae</taxon>
        <taxon>Anaeramoeba</taxon>
    </lineage>
</organism>
<evidence type="ECO:0000256" key="2">
    <source>
        <dbReference type="ARBA" id="ARBA00022737"/>
    </source>
</evidence>
<evidence type="ECO:0000259" key="5">
    <source>
        <dbReference type="PROSITE" id="PS51783"/>
    </source>
</evidence>
<dbReference type="PROSITE" id="PS00678">
    <property type="entry name" value="WD_REPEATS_1"/>
    <property type="match status" value="1"/>
</dbReference>
<keyword evidence="7" id="KW-1185">Reference proteome</keyword>
<dbReference type="AlphaFoldDB" id="A0A9Q0LW92"/>
<dbReference type="SMART" id="SM00320">
    <property type="entry name" value="WD40"/>
    <property type="match status" value="4"/>
</dbReference>
<dbReference type="OrthoDB" id="26681at2759"/>
<dbReference type="InterPro" id="IPR019775">
    <property type="entry name" value="WD40_repeat_CS"/>
</dbReference>
<dbReference type="InterPro" id="IPR046851">
    <property type="entry name" value="NBCH_WD40"/>
</dbReference>
<proteinExistence type="predicted"/>
<dbReference type="Gene3D" id="2.30.29.30">
    <property type="entry name" value="Pleckstrin-homology domain (PH domain)/Phosphotyrosine-binding domain (PTB)"/>
    <property type="match status" value="1"/>
</dbReference>
<feature type="domain" description="BEACH" evidence="4">
    <location>
        <begin position="150"/>
        <end position="430"/>
    </location>
</feature>
<reference evidence="6" key="1">
    <citation type="submission" date="2022-10" db="EMBL/GenBank/DDBJ databases">
        <title>Novel sulphate-reducing endosymbionts in the free-living metamonad Anaeramoeba.</title>
        <authorList>
            <person name="Jerlstrom-Hultqvist J."/>
            <person name="Cepicka I."/>
            <person name="Gallot-Lavallee L."/>
            <person name="Salas-Leiva D."/>
            <person name="Curtis B.A."/>
            <person name="Zahonova K."/>
            <person name="Pipaliya S."/>
            <person name="Dacks J."/>
            <person name="Roger A.J."/>
        </authorList>
    </citation>
    <scope>NUCLEOTIDE SEQUENCE</scope>
    <source>
        <strain evidence="6">BMAN</strain>
    </source>
</reference>
<gene>
    <name evidence="6" type="ORF">M0811_03707</name>
</gene>
<protein>
    <submittedName>
        <fullName evidence="6">Beige/beach-related</fullName>
    </submittedName>
</protein>
<name>A0A9Q0LW92_ANAIG</name>
<dbReference type="Pfam" id="PF20426">
    <property type="entry name" value="NBCH_WD40"/>
    <property type="match status" value="1"/>
</dbReference>
<dbReference type="InterPro" id="IPR000409">
    <property type="entry name" value="BEACH_dom"/>
</dbReference>
<dbReference type="InterPro" id="IPR036372">
    <property type="entry name" value="BEACH_dom_sf"/>
</dbReference>
<dbReference type="InterPro" id="IPR001680">
    <property type="entry name" value="WD40_rpt"/>
</dbReference>
<evidence type="ECO:0000256" key="1">
    <source>
        <dbReference type="ARBA" id="ARBA00022574"/>
    </source>
</evidence>
<dbReference type="SUPFAM" id="SSF50729">
    <property type="entry name" value="PH domain-like"/>
    <property type="match status" value="1"/>
</dbReference>
<dbReference type="SMART" id="SM01026">
    <property type="entry name" value="Beach"/>
    <property type="match status" value="1"/>
</dbReference>
<dbReference type="PROSITE" id="PS50294">
    <property type="entry name" value="WD_REPEATS_REGION"/>
    <property type="match status" value="1"/>
</dbReference>
<dbReference type="InterPro" id="IPR050865">
    <property type="entry name" value="BEACH_Domain"/>
</dbReference>
<dbReference type="PANTHER" id="PTHR13743:SF112">
    <property type="entry name" value="BEACH DOMAIN-CONTAINING PROTEIN"/>
    <property type="match status" value="1"/>
</dbReference>
<dbReference type="InterPro" id="IPR011993">
    <property type="entry name" value="PH-like_dom_sf"/>
</dbReference>
<dbReference type="SUPFAM" id="SSF81837">
    <property type="entry name" value="BEACH domain"/>
    <property type="match status" value="1"/>
</dbReference>
<accession>A0A9Q0LW92</accession>
<dbReference type="Pfam" id="PF14844">
    <property type="entry name" value="PH_BEACH"/>
    <property type="match status" value="1"/>
</dbReference>
<feature type="repeat" description="WD" evidence="3">
    <location>
        <begin position="618"/>
        <end position="659"/>
    </location>
</feature>
<dbReference type="PROSITE" id="PS50197">
    <property type="entry name" value="BEACH"/>
    <property type="match status" value="1"/>
</dbReference>
<keyword evidence="1 3" id="KW-0853">WD repeat</keyword>
<dbReference type="GO" id="GO:0005829">
    <property type="term" value="C:cytosol"/>
    <property type="evidence" value="ECO:0007669"/>
    <property type="project" value="TreeGrafter"/>
</dbReference>
<feature type="repeat" description="WD" evidence="3">
    <location>
        <begin position="572"/>
        <end position="604"/>
    </location>
</feature>
<dbReference type="PROSITE" id="PS51783">
    <property type="entry name" value="PH_BEACH"/>
    <property type="match status" value="1"/>
</dbReference>
<dbReference type="InterPro" id="IPR023362">
    <property type="entry name" value="PH-BEACH_dom"/>
</dbReference>
<feature type="domain" description="BEACH-type PH" evidence="5">
    <location>
        <begin position="30"/>
        <end position="134"/>
    </location>
</feature>
<dbReference type="GO" id="GO:0008104">
    <property type="term" value="P:intracellular protein localization"/>
    <property type="evidence" value="ECO:0007669"/>
    <property type="project" value="TreeGrafter"/>
</dbReference>